<evidence type="ECO:0000256" key="6">
    <source>
        <dbReference type="ARBA" id="ARBA00022842"/>
    </source>
</evidence>
<evidence type="ECO:0000256" key="4">
    <source>
        <dbReference type="ARBA" id="ARBA00022777"/>
    </source>
</evidence>
<proteinExistence type="inferred from homology"/>
<dbReference type="Pfam" id="PF00294">
    <property type="entry name" value="PfkB"/>
    <property type="match status" value="1"/>
</dbReference>
<keyword evidence="5 9" id="KW-0067">ATP-binding</keyword>
<feature type="binding site" evidence="9">
    <location>
        <position position="253"/>
    </location>
    <ligand>
        <name>K(+)</name>
        <dbReference type="ChEBI" id="CHEBI:29103"/>
    </ligand>
</feature>
<evidence type="ECO:0000256" key="3">
    <source>
        <dbReference type="ARBA" id="ARBA00022741"/>
    </source>
</evidence>
<dbReference type="CDD" id="cd01174">
    <property type="entry name" value="ribokinase"/>
    <property type="match status" value="1"/>
</dbReference>
<feature type="binding site" evidence="9">
    <location>
        <position position="255"/>
    </location>
    <ligand>
        <name>K(+)</name>
        <dbReference type="ChEBI" id="CHEBI:29103"/>
    </ligand>
</feature>
<dbReference type="PANTHER" id="PTHR10584">
    <property type="entry name" value="SUGAR KINASE"/>
    <property type="match status" value="1"/>
</dbReference>
<dbReference type="GO" id="GO:0046872">
    <property type="term" value="F:metal ion binding"/>
    <property type="evidence" value="ECO:0007669"/>
    <property type="project" value="UniProtKB-KW"/>
</dbReference>
<evidence type="ECO:0000313" key="12">
    <source>
        <dbReference type="EMBL" id="PWJ73720.1"/>
    </source>
</evidence>
<dbReference type="InterPro" id="IPR011877">
    <property type="entry name" value="Ribokinase"/>
</dbReference>
<dbReference type="GO" id="GO:0019303">
    <property type="term" value="P:D-ribose catabolic process"/>
    <property type="evidence" value="ECO:0007669"/>
    <property type="project" value="UniProtKB-UniRule"/>
</dbReference>
<comment type="pathway">
    <text evidence="9">Carbohydrate metabolism; D-ribose degradation; D-ribose 5-phosphate from beta-D-ribopyranose: step 2/2.</text>
</comment>
<dbReference type="EC" id="2.7.1.15" evidence="9 10"/>
<comment type="catalytic activity">
    <reaction evidence="9">
        <text>D-ribose + ATP = D-ribose 5-phosphate + ADP + H(+)</text>
        <dbReference type="Rhea" id="RHEA:13697"/>
        <dbReference type="ChEBI" id="CHEBI:15378"/>
        <dbReference type="ChEBI" id="CHEBI:30616"/>
        <dbReference type="ChEBI" id="CHEBI:47013"/>
        <dbReference type="ChEBI" id="CHEBI:78346"/>
        <dbReference type="ChEBI" id="CHEBI:456216"/>
        <dbReference type="EC" id="2.7.1.15"/>
    </reaction>
</comment>
<dbReference type="EMBL" id="QGGY01000011">
    <property type="protein sequence ID" value="PWJ73720.1"/>
    <property type="molecule type" value="Genomic_DNA"/>
</dbReference>
<comment type="cofactor">
    <cofactor evidence="9">
        <name>Mg(2+)</name>
        <dbReference type="ChEBI" id="CHEBI:18420"/>
    </cofactor>
    <text evidence="9">Requires a divalent cation, most likely magnesium in vivo, as an electrophilic catalyst to aid phosphoryl group transfer. It is the chelate of the metal and the nucleotide that is the actual substrate.</text>
</comment>
<sequence>MEKVKCGRPVAVIGSYAVGMTIACGHFPAAGETVPGRNFEMMHGGKGSNQAVAAARLGGNVLFAGCVGCDSFGDMCMDLMKEEGITGSYIVRSETGRSTGVGLIYVNEEGENEIVIDLAANEELSAGDIDRMVPALKECSLVLMQLEINMDTVIYTAEKCRELGIPFVLNPAPYRQMPEKLPGLCDYLIPNQTEARLMLGLDARSEISDEEAASRIWEMGAGCVIMTLGADGALIVDKTGMTKVDGIRVNAVDTTGAGDTFCGSFCVALAEGKDTKEAVALAVKAAGLSVTKYGVIQSIPYRKEVDSIG</sequence>
<feature type="binding site" evidence="9">
    <location>
        <position position="147"/>
    </location>
    <ligand>
        <name>substrate</name>
    </ligand>
</feature>
<dbReference type="NCBIfam" id="TIGR02152">
    <property type="entry name" value="D_ribokin_bact"/>
    <property type="match status" value="1"/>
</dbReference>
<dbReference type="Proteomes" id="UP000245412">
    <property type="component" value="Unassembled WGS sequence"/>
</dbReference>
<dbReference type="InterPro" id="IPR011611">
    <property type="entry name" value="PfkB_dom"/>
</dbReference>
<keyword evidence="8 9" id="KW-0119">Carbohydrate metabolism</keyword>
<dbReference type="Gene3D" id="3.40.1190.20">
    <property type="match status" value="1"/>
</dbReference>
<keyword evidence="1 9" id="KW-0808">Transferase</keyword>
<gene>
    <name evidence="9" type="primary">rbsK</name>
    <name evidence="12" type="ORF">C7383_11151</name>
</gene>
<feature type="binding site" evidence="9">
    <location>
        <position position="259"/>
    </location>
    <ligand>
        <name>substrate</name>
    </ligand>
</feature>
<keyword evidence="3 9" id="KW-0547">Nucleotide-binding</keyword>
<accession>A0AB73T138</accession>
<evidence type="ECO:0000259" key="11">
    <source>
        <dbReference type="Pfam" id="PF00294"/>
    </source>
</evidence>
<dbReference type="GO" id="GO:0005524">
    <property type="term" value="F:ATP binding"/>
    <property type="evidence" value="ECO:0007669"/>
    <property type="project" value="UniProtKB-UniRule"/>
</dbReference>
<dbReference type="GO" id="GO:0005829">
    <property type="term" value="C:cytosol"/>
    <property type="evidence" value="ECO:0007669"/>
    <property type="project" value="TreeGrafter"/>
</dbReference>
<dbReference type="PRINTS" id="PR00990">
    <property type="entry name" value="RIBOKINASE"/>
</dbReference>
<dbReference type="InterPro" id="IPR029056">
    <property type="entry name" value="Ribokinase-like"/>
</dbReference>
<keyword evidence="9" id="KW-0963">Cytoplasm</keyword>
<dbReference type="HAMAP" id="MF_01987">
    <property type="entry name" value="Ribokinase"/>
    <property type="match status" value="1"/>
</dbReference>
<feature type="active site" description="Proton acceptor" evidence="9">
    <location>
        <position position="259"/>
    </location>
</feature>
<reference evidence="12 13" key="1">
    <citation type="submission" date="2018-05" db="EMBL/GenBank/DDBJ databases">
        <authorList>
            <person name="Goeker M."/>
            <person name="Huntemann M."/>
            <person name="Clum A."/>
            <person name="Pillay M."/>
            <person name="Palaniappan K."/>
            <person name="Varghese N."/>
            <person name="Mikhailova N."/>
            <person name="Stamatis D."/>
            <person name="Reddy T."/>
            <person name="Daum C."/>
            <person name="Shapiro N."/>
            <person name="Ivanova N."/>
            <person name="Kyrpides N."/>
            <person name="Woyke T."/>
        </authorList>
    </citation>
    <scope>NUCLEOTIDE SEQUENCE [LARGE SCALE GENOMIC DNA]</scope>
    <source>
        <strain evidence="12 13">DSM 26524</strain>
    </source>
</reference>
<organism evidence="12 13">
    <name type="scientific">Murimonas intestini</name>
    <dbReference type="NCBI Taxonomy" id="1337051"/>
    <lineage>
        <taxon>Bacteria</taxon>
        <taxon>Bacillati</taxon>
        <taxon>Bacillota</taxon>
        <taxon>Clostridia</taxon>
        <taxon>Lachnospirales</taxon>
        <taxon>Lachnospiraceae</taxon>
        <taxon>Murimonas</taxon>
    </lineage>
</organism>
<feature type="binding site" evidence="9">
    <location>
        <begin position="227"/>
        <end position="232"/>
    </location>
    <ligand>
        <name>ATP</name>
        <dbReference type="ChEBI" id="CHEBI:30616"/>
    </ligand>
</feature>
<keyword evidence="7 9" id="KW-0630">Potassium</keyword>
<comment type="caution">
    <text evidence="9">Lacks conserved residue(s) required for the propagation of feature annotation.</text>
</comment>
<dbReference type="InterPro" id="IPR002139">
    <property type="entry name" value="Ribo/fructo_kinase"/>
</dbReference>
<keyword evidence="4 9" id="KW-0418">Kinase</keyword>
<comment type="caution">
    <text evidence="12">The sequence shown here is derived from an EMBL/GenBank/DDBJ whole genome shotgun (WGS) entry which is preliminary data.</text>
</comment>
<evidence type="ECO:0000256" key="5">
    <source>
        <dbReference type="ARBA" id="ARBA00022840"/>
    </source>
</evidence>
<keyword evidence="6 9" id="KW-0460">Magnesium</keyword>
<evidence type="ECO:0000313" key="13">
    <source>
        <dbReference type="Proteomes" id="UP000245412"/>
    </source>
</evidence>
<comment type="similarity">
    <text evidence="9">Belongs to the carbohydrate kinase PfkB family. Ribokinase subfamily.</text>
</comment>
<keyword evidence="2 9" id="KW-0479">Metal-binding</keyword>
<evidence type="ECO:0000256" key="2">
    <source>
        <dbReference type="ARBA" id="ARBA00022723"/>
    </source>
</evidence>
<comment type="subunit">
    <text evidence="9">Homodimer.</text>
</comment>
<feature type="binding site" evidence="9">
    <location>
        <position position="298"/>
    </location>
    <ligand>
        <name>K(+)</name>
        <dbReference type="ChEBI" id="CHEBI:29103"/>
    </ligand>
</feature>
<dbReference type="PANTHER" id="PTHR10584:SF166">
    <property type="entry name" value="RIBOKINASE"/>
    <property type="match status" value="1"/>
</dbReference>
<feature type="binding site" evidence="9">
    <location>
        <begin position="45"/>
        <end position="49"/>
    </location>
    <ligand>
        <name>substrate</name>
    </ligand>
</feature>
<keyword evidence="13" id="KW-1185">Reference proteome</keyword>
<evidence type="ECO:0000256" key="1">
    <source>
        <dbReference type="ARBA" id="ARBA00022679"/>
    </source>
</evidence>
<feature type="binding site" evidence="9">
    <location>
        <position position="191"/>
    </location>
    <ligand>
        <name>ATP</name>
        <dbReference type="ChEBI" id="CHEBI:30616"/>
    </ligand>
</feature>
<evidence type="ECO:0000256" key="7">
    <source>
        <dbReference type="ARBA" id="ARBA00022958"/>
    </source>
</evidence>
<dbReference type="PROSITE" id="PS51257">
    <property type="entry name" value="PROKAR_LIPOPROTEIN"/>
    <property type="match status" value="1"/>
</dbReference>
<name>A0AB73T138_9FIRM</name>
<evidence type="ECO:0000256" key="9">
    <source>
        <dbReference type="HAMAP-Rule" id="MF_01987"/>
    </source>
</evidence>
<feature type="binding site" evidence="9">
    <location>
        <position position="294"/>
    </location>
    <ligand>
        <name>K(+)</name>
        <dbReference type="ChEBI" id="CHEBI:29103"/>
    </ligand>
</feature>
<dbReference type="GO" id="GO:0004747">
    <property type="term" value="F:ribokinase activity"/>
    <property type="evidence" value="ECO:0007669"/>
    <property type="project" value="UniProtKB-UniRule"/>
</dbReference>
<evidence type="ECO:0000256" key="8">
    <source>
        <dbReference type="ARBA" id="ARBA00023277"/>
    </source>
</evidence>
<feature type="binding site" evidence="9">
    <location>
        <position position="292"/>
    </location>
    <ligand>
        <name>K(+)</name>
        <dbReference type="ChEBI" id="CHEBI:29103"/>
    </ligand>
</feature>
<comment type="function">
    <text evidence="9">Catalyzes the phosphorylation of ribose at O-5 in a reaction requiring ATP and magnesium. The resulting D-ribose-5-phosphate can then be used either for sythesis of nucleotides, histidine, and tryptophan, or as a component of the pentose phosphate pathway.</text>
</comment>
<comment type="subcellular location">
    <subcellularLocation>
        <location evidence="9">Cytoplasm</location>
    </subcellularLocation>
</comment>
<feature type="domain" description="Carbohydrate kinase PfkB" evidence="11">
    <location>
        <begin position="11"/>
        <end position="300"/>
    </location>
</feature>
<dbReference type="RefSeq" id="WP_109747520.1">
    <property type="nucleotide sequence ID" value="NZ_CABJAT010000012.1"/>
</dbReference>
<dbReference type="AlphaFoldDB" id="A0AB73T138"/>
<comment type="activity regulation">
    <text evidence="9">Activated by a monovalent cation that binds near, but not in, the active site. The most likely occupant of the site in vivo is potassium. Ion binding induces a conformational change that may alter substrate affinity.</text>
</comment>
<evidence type="ECO:0000256" key="10">
    <source>
        <dbReference type="NCBIfam" id="TIGR02152"/>
    </source>
</evidence>
<feature type="binding site" evidence="9">
    <location>
        <position position="289"/>
    </location>
    <ligand>
        <name>K(+)</name>
        <dbReference type="ChEBI" id="CHEBI:29103"/>
    </ligand>
</feature>
<feature type="binding site" evidence="9">
    <location>
        <begin position="258"/>
        <end position="259"/>
    </location>
    <ligand>
        <name>ATP</name>
        <dbReference type="ChEBI" id="CHEBI:30616"/>
    </ligand>
</feature>
<protein>
    <recommendedName>
        <fullName evidence="9 10">Ribokinase</fullName>
        <shortName evidence="9">RK</shortName>
        <ecNumber evidence="9 10">2.7.1.15</ecNumber>
    </recommendedName>
</protein>
<dbReference type="SUPFAM" id="SSF53613">
    <property type="entry name" value="Ribokinase-like"/>
    <property type="match status" value="1"/>
</dbReference>